<feature type="domain" description="MutL C-terminal dimerisation" evidence="3">
    <location>
        <begin position="728"/>
        <end position="919"/>
    </location>
</feature>
<feature type="region of interest" description="Disordered" evidence="2">
    <location>
        <begin position="563"/>
        <end position="583"/>
    </location>
</feature>
<dbReference type="PANTHER" id="PTHR10073:SF47">
    <property type="entry name" value="DNA MISMATCH REPAIR PROTEIN MLH3"/>
    <property type="match status" value="1"/>
</dbReference>
<dbReference type="Pfam" id="PF13589">
    <property type="entry name" value="HATPase_c_3"/>
    <property type="match status" value="1"/>
</dbReference>
<dbReference type="Gene3D" id="3.30.1370.100">
    <property type="entry name" value="MutL, C-terminal domain, regulatory subdomain"/>
    <property type="match status" value="1"/>
</dbReference>
<accession>A0A8H8UH47</accession>
<feature type="compositionally biased region" description="Polar residues" evidence="2">
    <location>
        <begin position="449"/>
        <end position="461"/>
    </location>
</feature>
<protein>
    <submittedName>
        <fullName evidence="4">DNA mismatch repair protein</fullName>
    </submittedName>
</protein>
<evidence type="ECO:0000313" key="5">
    <source>
        <dbReference type="Proteomes" id="UP000443090"/>
    </source>
</evidence>
<dbReference type="SUPFAM" id="SSF55874">
    <property type="entry name" value="ATPase domain of HSP90 chaperone/DNA topoisomerase II/histidine kinase"/>
    <property type="match status" value="1"/>
</dbReference>
<reference evidence="4 5" key="1">
    <citation type="submission" date="2018-05" db="EMBL/GenBank/DDBJ databases">
        <title>Genome sequencing and assembly of the regulated plant pathogen Lachnellula willkommii and related sister species for the development of diagnostic species identification markers.</title>
        <authorList>
            <person name="Giroux E."/>
            <person name="Bilodeau G."/>
        </authorList>
    </citation>
    <scope>NUCLEOTIDE SEQUENCE [LARGE SCALE GENOMIC DNA]</scope>
    <source>
        <strain evidence="4 5">CBS 160.35</strain>
    </source>
</reference>
<feature type="region of interest" description="Disordered" evidence="2">
    <location>
        <begin position="409"/>
        <end position="475"/>
    </location>
</feature>
<dbReference type="GO" id="GO:0006298">
    <property type="term" value="P:mismatch repair"/>
    <property type="evidence" value="ECO:0007669"/>
    <property type="project" value="InterPro"/>
</dbReference>
<dbReference type="AlphaFoldDB" id="A0A8H8UH47"/>
<dbReference type="InterPro" id="IPR037198">
    <property type="entry name" value="MutL_C_sf"/>
</dbReference>
<evidence type="ECO:0000259" key="3">
    <source>
        <dbReference type="SMART" id="SM00853"/>
    </source>
</evidence>
<comment type="caution">
    <text evidence="4">The sequence shown here is derived from an EMBL/GenBank/DDBJ whole genome shotgun (WGS) entry which is preliminary data.</text>
</comment>
<dbReference type="InterPro" id="IPR042121">
    <property type="entry name" value="MutL_C_regsub"/>
</dbReference>
<dbReference type="GO" id="GO:0005524">
    <property type="term" value="F:ATP binding"/>
    <property type="evidence" value="ECO:0007669"/>
    <property type="project" value="InterPro"/>
</dbReference>
<evidence type="ECO:0000313" key="4">
    <source>
        <dbReference type="EMBL" id="TVY48317.1"/>
    </source>
</evidence>
<name>A0A8H8UH47_9HELO</name>
<dbReference type="InterPro" id="IPR014790">
    <property type="entry name" value="MutL_C"/>
</dbReference>
<dbReference type="GO" id="GO:0032300">
    <property type="term" value="C:mismatch repair complex"/>
    <property type="evidence" value="ECO:0007669"/>
    <property type="project" value="InterPro"/>
</dbReference>
<evidence type="ECO:0000256" key="2">
    <source>
        <dbReference type="SAM" id="MobiDB-lite"/>
    </source>
</evidence>
<dbReference type="Pfam" id="PF08676">
    <property type="entry name" value="MutL_C"/>
    <property type="match status" value="1"/>
</dbReference>
<dbReference type="SMART" id="SM00853">
    <property type="entry name" value="MutL_C"/>
    <property type="match status" value="1"/>
</dbReference>
<sequence length="987" mass="109855">MSIQPLPPDVIAQIKSSIAITSLNGVLCELMKNSLDASSTKIDISVNYARGVCVVEDDGLGILPAEFREGGGLGKLYRKFLKDKSRESSSRWPWYISRLFIISGSAIHHISPPLHRSHNTSSMHKSEVVGRQTPAPAQHYLQYPDHGTRVTVRDLFGGMPVRVRQRAIAAEKQGGNSKDWEELRRSIVALLLSWQGTISVTVHEVESHQKMTFRPQTDFPLDSVPSAGVINILKTCTILSQASLITPAEKLSWVSITASIDTLTINGAISLDPCATKHVQFLSFGIQPLMRLDGQSILYDEINRLFLNSAFGNEEETGDLVDAERLRRENDGRYKSDGYTNKELKGGRKGVDRWPMFYINIQQALSSKKYRNVDVDDVLDDKGSSLGTILELLRAMILEFLTQHYFRPKAGRGHKPRRKQQDEDVLSQNLVKSPQDAENDAIDAFRIPRSTSAPTISTAKDSSAKRKKPTALDALGTNVKLPSFRRSSSQADSPFDGWSKVKRGAGVPKFIHHSTEPHHRPASASPSVGEGAKLHSIERTATPLLSKTGKVIRRPFEDLVTSMPQPGARPPFQPKIKTTQQDSEGDELVEWINPVTKVKSLVNRRTGLTVTASKVKQGHQSSKPDTISQGSLESLYSQQNLKRLTTPSTDVTSPWIRNILKTWDNPIFNPVEPSIQQVAIEGVDTATQSILHGRQHHCSQIDIDRAFKESSAGITGRISKDALKNAEVISQVDKKFILVKLHSSTHLGETAEDDGMLVIIDQHAADERIRIEALMEELCTPPMEEEPRAIESKILTTYLDKPLAFDISRKETTLLDTHRKHFADWGILYDLPNVSQPGDVQRIHVRCLPPSIIERCKLDPRVLVELIRTEAWNCSEKAPTANSLTNQDWLHRIHNCPQGIIDMLNSRACRSAIMFNDVLTTEQCKLMVRKLAGCMFPFQCAHGRPSLIPLVNLAGLMMGSSLKQPPEGVERFGKAFGAWSQSVRTNI</sequence>
<proteinExistence type="inferred from homology"/>
<dbReference type="EMBL" id="QGMI01000051">
    <property type="protein sequence ID" value="TVY48317.1"/>
    <property type="molecule type" value="Genomic_DNA"/>
</dbReference>
<dbReference type="Proteomes" id="UP000443090">
    <property type="component" value="Unassembled WGS sequence"/>
</dbReference>
<dbReference type="InterPro" id="IPR038973">
    <property type="entry name" value="MutL/Mlh/Pms-like"/>
</dbReference>
<dbReference type="GO" id="GO:0016887">
    <property type="term" value="F:ATP hydrolysis activity"/>
    <property type="evidence" value="ECO:0007669"/>
    <property type="project" value="InterPro"/>
</dbReference>
<dbReference type="PANTHER" id="PTHR10073">
    <property type="entry name" value="DNA MISMATCH REPAIR PROTEIN MLH, PMS, MUTL"/>
    <property type="match status" value="1"/>
</dbReference>
<dbReference type="GO" id="GO:0140664">
    <property type="term" value="F:ATP-dependent DNA damage sensor activity"/>
    <property type="evidence" value="ECO:0007669"/>
    <property type="project" value="InterPro"/>
</dbReference>
<comment type="similarity">
    <text evidence="1">Belongs to the DNA mismatch repair MutL/HexB family.</text>
</comment>
<keyword evidence="5" id="KW-1185">Reference proteome</keyword>
<dbReference type="Gene3D" id="3.30.565.10">
    <property type="entry name" value="Histidine kinase-like ATPase, C-terminal domain"/>
    <property type="match status" value="1"/>
</dbReference>
<feature type="region of interest" description="Disordered" evidence="2">
    <location>
        <begin position="513"/>
        <end position="533"/>
    </location>
</feature>
<dbReference type="Gene3D" id="3.30.1540.20">
    <property type="entry name" value="MutL, C-terminal domain, dimerisation subdomain"/>
    <property type="match status" value="1"/>
</dbReference>
<evidence type="ECO:0000256" key="1">
    <source>
        <dbReference type="ARBA" id="ARBA00006082"/>
    </source>
</evidence>
<organism evidence="4 5">
    <name type="scientific">Lachnellula occidentalis</name>
    <dbReference type="NCBI Taxonomy" id="215460"/>
    <lineage>
        <taxon>Eukaryota</taxon>
        <taxon>Fungi</taxon>
        <taxon>Dikarya</taxon>
        <taxon>Ascomycota</taxon>
        <taxon>Pezizomycotina</taxon>
        <taxon>Leotiomycetes</taxon>
        <taxon>Helotiales</taxon>
        <taxon>Lachnaceae</taxon>
        <taxon>Lachnellula</taxon>
    </lineage>
</organism>
<feature type="compositionally biased region" description="Basic residues" evidence="2">
    <location>
        <begin position="409"/>
        <end position="418"/>
    </location>
</feature>
<dbReference type="OrthoDB" id="429932at2759"/>
<dbReference type="InterPro" id="IPR036890">
    <property type="entry name" value="HATPase_C_sf"/>
</dbReference>
<gene>
    <name evidence="4" type="primary">MLH3</name>
    <name evidence="4" type="ORF">LOCC1_G001966</name>
</gene>
<dbReference type="InterPro" id="IPR042120">
    <property type="entry name" value="MutL_C_dimsub"/>
</dbReference>
<dbReference type="SUPFAM" id="SSF118116">
    <property type="entry name" value="DNA mismatch repair protein MutL"/>
    <property type="match status" value="1"/>
</dbReference>